<evidence type="ECO:0000313" key="7">
    <source>
        <dbReference type="Proteomes" id="UP000515220"/>
    </source>
</evidence>
<dbReference type="InterPro" id="IPR023380">
    <property type="entry name" value="DsbB-like_sf"/>
</dbReference>
<dbReference type="AlphaFoldDB" id="A0A6S6PGX9"/>
<dbReference type="GO" id="GO:0016020">
    <property type="term" value="C:membrane"/>
    <property type="evidence" value="ECO:0007669"/>
    <property type="project" value="UniProtKB-SubCell"/>
</dbReference>
<comment type="subcellular location">
    <subcellularLocation>
        <location evidence="1">Membrane</location>
        <topology evidence="1">Multi-pass membrane protein</topology>
    </subcellularLocation>
</comment>
<organism evidence="6 7">
    <name type="scientific">Acetobacter aceti</name>
    <dbReference type="NCBI Taxonomy" id="435"/>
    <lineage>
        <taxon>Bacteria</taxon>
        <taxon>Pseudomonadati</taxon>
        <taxon>Pseudomonadota</taxon>
        <taxon>Alphaproteobacteria</taxon>
        <taxon>Acetobacterales</taxon>
        <taxon>Acetobacteraceae</taxon>
        <taxon>Acetobacter</taxon>
        <taxon>Acetobacter subgen. Acetobacter</taxon>
    </lineage>
</organism>
<evidence type="ECO:0000256" key="3">
    <source>
        <dbReference type="ARBA" id="ARBA00022989"/>
    </source>
</evidence>
<dbReference type="Gene3D" id="1.20.1550.10">
    <property type="entry name" value="DsbB-like"/>
    <property type="match status" value="1"/>
</dbReference>
<feature type="transmembrane region" description="Helical" evidence="5">
    <location>
        <begin position="20"/>
        <end position="40"/>
    </location>
</feature>
<keyword evidence="3 5" id="KW-1133">Transmembrane helix</keyword>
<proteinExistence type="predicted"/>
<evidence type="ECO:0000256" key="1">
    <source>
        <dbReference type="ARBA" id="ARBA00004141"/>
    </source>
</evidence>
<dbReference type="RefSeq" id="WP_099349241.1">
    <property type="nucleotide sequence ID" value="NZ_AP023326.1"/>
</dbReference>
<dbReference type="Pfam" id="PF02600">
    <property type="entry name" value="DsbB"/>
    <property type="match status" value="1"/>
</dbReference>
<evidence type="ECO:0000256" key="5">
    <source>
        <dbReference type="SAM" id="Phobius"/>
    </source>
</evidence>
<gene>
    <name evidence="6" type="ORF">AAJCM20276_08300</name>
</gene>
<protein>
    <recommendedName>
        <fullName evidence="8">Dihydrolipoamide acyltransferase</fullName>
    </recommendedName>
</protein>
<feature type="transmembrane region" description="Helical" evidence="5">
    <location>
        <begin position="149"/>
        <end position="171"/>
    </location>
</feature>
<dbReference type="Proteomes" id="UP000515220">
    <property type="component" value="Chromosome"/>
</dbReference>
<sequence length="180" mass="19829">MVLMPRRRIFNKQTPGTVRLPNLLLIFAGVVAMLFVWWVQDGLGIAPCALCLWERWPWRVLVVIGVVGLLVPRRWARTVAWFGVPALLADLVLVGVHAGVEWRFWKSPLPECLSPHLTGATMAERLASMPLRPSKPCDLPTYLFNGLPISLTVMEGMAALAVLVLLISGLLSSLGGRTRG</sequence>
<dbReference type="EMBL" id="AP023326">
    <property type="protein sequence ID" value="BCI66206.1"/>
    <property type="molecule type" value="Genomic_DNA"/>
</dbReference>
<dbReference type="SUPFAM" id="SSF158442">
    <property type="entry name" value="DsbB-like"/>
    <property type="match status" value="1"/>
</dbReference>
<feature type="transmembrane region" description="Helical" evidence="5">
    <location>
        <begin position="56"/>
        <end position="72"/>
    </location>
</feature>
<dbReference type="InterPro" id="IPR003752">
    <property type="entry name" value="DiS_bond_form_DsbB/BdbC"/>
</dbReference>
<name>A0A6S6PGX9_ACEAC</name>
<feature type="transmembrane region" description="Helical" evidence="5">
    <location>
        <begin position="79"/>
        <end position="100"/>
    </location>
</feature>
<accession>A0A6S6PGX9</accession>
<evidence type="ECO:0000256" key="4">
    <source>
        <dbReference type="ARBA" id="ARBA00023136"/>
    </source>
</evidence>
<evidence type="ECO:0000313" key="6">
    <source>
        <dbReference type="EMBL" id="BCI66206.1"/>
    </source>
</evidence>
<dbReference type="GO" id="GO:0006457">
    <property type="term" value="P:protein folding"/>
    <property type="evidence" value="ECO:0007669"/>
    <property type="project" value="InterPro"/>
</dbReference>
<keyword evidence="4 5" id="KW-0472">Membrane</keyword>
<evidence type="ECO:0008006" key="8">
    <source>
        <dbReference type="Google" id="ProtNLM"/>
    </source>
</evidence>
<evidence type="ECO:0000256" key="2">
    <source>
        <dbReference type="ARBA" id="ARBA00022692"/>
    </source>
</evidence>
<dbReference type="GO" id="GO:0015035">
    <property type="term" value="F:protein-disulfide reductase activity"/>
    <property type="evidence" value="ECO:0007669"/>
    <property type="project" value="InterPro"/>
</dbReference>
<keyword evidence="2 5" id="KW-0812">Transmembrane</keyword>
<reference evidence="6 7" key="1">
    <citation type="submission" date="2020-07" db="EMBL/GenBank/DDBJ databases">
        <title>Complete Genome Sequence of an acetic acid bacterium, Acetobacter aceti JCM20276.</title>
        <authorList>
            <person name="Hirose Y."/>
            <person name="Mihara H."/>
        </authorList>
    </citation>
    <scope>NUCLEOTIDE SEQUENCE [LARGE SCALE GENOMIC DNA]</scope>
    <source>
        <strain evidence="6 7">JCM20276</strain>
    </source>
</reference>